<dbReference type="EMBL" id="JH930471">
    <property type="protein sequence ID" value="EKM56782.1"/>
    <property type="molecule type" value="Genomic_DNA"/>
</dbReference>
<accession>K5X1X3</accession>
<reference evidence="1 2" key="1">
    <citation type="journal article" date="2012" name="BMC Genomics">
        <title>Comparative genomics of the white-rot fungi, Phanerochaete carnosa and P. chrysosporium, to elucidate the genetic basis of the distinct wood types they colonize.</title>
        <authorList>
            <person name="Suzuki H."/>
            <person name="MacDonald J."/>
            <person name="Syed K."/>
            <person name="Salamov A."/>
            <person name="Hori C."/>
            <person name="Aerts A."/>
            <person name="Henrissat B."/>
            <person name="Wiebenga A."/>
            <person name="vanKuyk P.A."/>
            <person name="Barry K."/>
            <person name="Lindquist E."/>
            <person name="LaButti K."/>
            <person name="Lapidus A."/>
            <person name="Lucas S."/>
            <person name="Coutinho P."/>
            <person name="Gong Y."/>
            <person name="Samejima M."/>
            <person name="Mahadevan R."/>
            <person name="Abou-Zaid M."/>
            <person name="de Vries R.P."/>
            <person name="Igarashi K."/>
            <person name="Yadav J.S."/>
            <person name="Grigoriev I.V."/>
            <person name="Master E.R."/>
        </authorList>
    </citation>
    <scope>NUCLEOTIDE SEQUENCE [LARGE SCALE GENOMIC DNA]</scope>
    <source>
        <strain evidence="1 2">HHB-10118-sp</strain>
    </source>
</reference>
<evidence type="ECO:0000313" key="2">
    <source>
        <dbReference type="Proteomes" id="UP000008370"/>
    </source>
</evidence>
<dbReference type="AlphaFoldDB" id="K5X1X3"/>
<dbReference type="KEGG" id="pco:PHACADRAFT_194370"/>
<name>K5X1X3_PHACS</name>
<keyword evidence="2" id="KW-1185">Reference proteome</keyword>
<dbReference type="GeneID" id="18910991"/>
<dbReference type="RefSeq" id="XP_007394617.1">
    <property type="nucleotide sequence ID" value="XM_007394555.1"/>
</dbReference>
<dbReference type="HOGENOM" id="CLU_1907412_0_0_1"/>
<protein>
    <submittedName>
        <fullName evidence="1">Uncharacterized protein</fullName>
    </submittedName>
</protein>
<evidence type="ECO:0000313" key="1">
    <source>
        <dbReference type="EMBL" id="EKM56782.1"/>
    </source>
</evidence>
<sequence length="133" mass="14574">MAIGFYTIEELAQWLTRRQYVDFLQIFLTARHLVYLSQSYPPHSAMLAFTTELVLCVLSVLVISASAVPAAPTKVGMDLPKGVPKVNDHTGAAINVPHKKRAICEFAVPGEYPGPANEPFAGANPVRREVCHE</sequence>
<dbReference type="OrthoDB" id="10475701at2759"/>
<dbReference type="InParanoid" id="K5X1X3"/>
<gene>
    <name evidence="1" type="ORF">PHACADRAFT_194370</name>
</gene>
<dbReference type="Proteomes" id="UP000008370">
    <property type="component" value="Unassembled WGS sequence"/>
</dbReference>
<organism evidence="1 2">
    <name type="scientific">Phanerochaete carnosa (strain HHB-10118-sp)</name>
    <name type="common">White-rot fungus</name>
    <name type="synonym">Peniophora carnosa</name>
    <dbReference type="NCBI Taxonomy" id="650164"/>
    <lineage>
        <taxon>Eukaryota</taxon>
        <taxon>Fungi</taxon>
        <taxon>Dikarya</taxon>
        <taxon>Basidiomycota</taxon>
        <taxon>Agaricomycotina</taxon>
        <taxon>Agaricomycetes</taxon>
        <taxon>Polyporales</taxon>
        <taxon>Phanerochaetaceae</taxon>
        <taxon>Phanerochaete</taxon>
    </lineage>
</organism>
<proteinExistence type="predicted"/>